<sequence length="185" mass="20372">MDTATRAAVTLLRQRGAAELPHPGGTLLAHLERVYETLRSWQVPDPVALAGLTHAAYGTDGFPEPLLAVTERPVLRAAIGEDAERIVYAYGGCDRGTVYPRLSEQDPVFHDRFTGLDHRLTAGDLRAFADITAANEIDVVTHNPDVMREAGDALWRLFNRMRDHLGEPAWQACVTTFAPQPDPPH</sequence>
<dbReference type="Pfam" id="PF20680">
    <property type="entry name" value="DUF6817"/>
    <property type="match status" value="1"/>
</dbReference>
<dbReference type="Proteomes" id="UP000294927">
    <property type="component" value="Unassembled WGS sequence"/>
</dbReference>
<dbReference type="OrthoDB" id="333547at2"/>
<keyword evidence="3" id="KW-1185">Reference proteome</keyword>
<dbReference type="PANTHER" id="PTHR37391">
    <property type="entry name" value="E3 UBIQUITIN-PROTEIN LIGASE"/>
    <property type="match status" value="1"/>
</dbReference>
<protein>
    <recommendedName>
        <fullName evidence="1">DUF6817 domain-containing protein</fullName>
    </recommendedName>
</protein>
<gene>
    <name evidence="2" type="ORF">CLV71_12131</name>
</gene>
<comment type="caution">
    <text evidence="2">The sequence shown here is derived from an EMBL/GenBank/DDBJ whole genome shotgun (WGS) entry which is preliminary data.</text>
</comment>
<organism evidence="2 3">
    <name type="scientific">Actinophytocola oryzae</name>
    <dbReference type="NCBI Taxonomy" id="502181"/>
    <lineage>
        <taxon>Bacteria</taxon>
        <taxon>Bacillati</taxon>
        <taxon>Actinomycetota</taxon>
        <taxon>Actinomycetes</taxon>
        <taxon>Pseudonocardiales</taxon>
        <taxon>Pseudonocardiaceae</taxon>
    </lineage>
</organism>
<dbReference type="PANTHER" id="PTHR37391:SF2">
    <property type="entry name" value="E3 UBIQUITIN-PROTEIN LIGASE"/>
    <property type="match status" value="1"/>
</dbReference>
<name>A0A4R7UZI9_9PSEU</name>
<evidence type="ECO:0000259" key="1">
    <source>
        <dbReference type="Pfam" id="PF20680"/>
    </source>
</evidence>
<accession>A0A4R7UZI9</accession>
<reference evidence="2 3" key="1">
    <citation type="submission" date="2019-03" db="EMBL/GenBank/DDBJ databases">
        <title>Genomic Encyclopedia of Archaeal and Bacterial Type Strains, Phase II (KMG-II): from individual species to whole genera.</title>
        <authorList>
            <person name="Goeker M."/>
        </authorList>
    </citation>
    <scope>NUCLEOTIDE SEQUENCE [LARGE SCALE GENOMIC DNA]</scope>
    <source>
        <strain evidence="2 3">DSM 45499</strain>
    </source>
</reference>
<dbReference type="InterPro" id="IPR049202">
    <property type="entry name" value="DUF6817"/>
</dbReference>
<dbReference type="AlphaFoldDB" id="A0A4R7UZI9"/>
<evidence type="ECO:0000313" key="3">
    <source>
        <dbReference type="Proteomes" id="UP000294927"/>
    </source>
</evidence>
<dbReference type="RefSeq" id="WP_133907913.1">
    <property type="nucleotide sequence ID" value="NZ_SOCP01000021.1"/>
</dbReference>
<feature type="domain" description="DUF6817" evidence="1">
    <location>
        <begin position="11"/>
        <end position="95"/>
    </location>
</feature>
<evidence type="ECO:0000313" key="2">
    <source>
        <dbReference type="EMBL" id="TDV40965.1"/>
    </source>
</evidence>
<proteinExistence type="predicted"/>
<dbReference type="EMBL" id="SOCP01000021">
    <property type="protein sequence ID" value="TDV40965.1"/>
    <property type="molecule type" value="Genomic_DNA"/>
</dbReference>